<dbReference type="SUPFAM" id="SSF52172">
    <property type="entry name" value="CheY-like"/>
    <property type="match status" value="1"/>
</dbReference>
<evidence type="ECO:0000256" key="3">
    <source>
        <dbReference type="ARBA" id="ARBA00022553"/>
    </source>
</evidence>
<feature type="domain" description="PAC" evidence="9">
    <location>
        <begin position="250"/>
        <end position="301"/>
    </location>
</feature>
<feature type="modified residue" description="4-aspartylphosphate" evidence="4">
    <location>
        <position position="609"/>
    </location>
</feature>
<feature type="domain" description="PAC" evidence="9">
    <location>
        <begin position="98"/>
        <end position="149"/>
    </location>
</feature>
<proteinExistence type="predicted"/>
<dbReference type="PROSITE" id="PS50113">
    <property type="entry name" value="PAC"/>
    <property type="match status" value="2"/>
</dbReference>
<feature type="domain" description="PAS" evidence="8">
    <location>
        <begin position="175"/>
        <end position="248"/>
    </location>
</feature>
<dbReference type="Pfam" id="PF08448">
    <property type="entry name" value="PAS_4"/>
    <property type="match status" value="1"/>
</dbReference>
<comment type="caution">
    <text evidence="10">The sequence shown here is derived from an EMBL/GenBank/DDBJ whole genome shotgun (WGS) entry which is preliminary data.</text>
</comment>
<dbReference type="InterPro" id="IPR036890">
    <property type="entry name" value="HATPase_C_sf"/>
</dbReference>
<dbReference type="InterPro" id="IPR005467">
    <property type="entry name" value="His_kinase_dom"/>
</dbReference>
<dbReference type="PROSITE" id="PS50112">
    <property type="entry name" value="PAS"/>
    <property type="match status" value="1"/>
</dbReference>
<dbReference type="SMART" id="SM00086">
    <property type="entry name" value="PAC"/>
    <property type="match status" value="2"/>
</dbReference>
<dbReference type="PROSITE" id="PS50109">
    <property type="entry name" value="HIS_KIN"/>
    <property type="match status" value="1"/>
</dbReference>
<dbReference type="CDD" id="cd00082">
    <property type="entry name" value="HisKA"/>
    <property type="match status" value="1"/>
</dbReference>
<dbReference type="InterPro" id="IPR004358">
    <property type="entry name" value="Sig_transdc_His_kin-like_C"/>
</dbReference>
<dbReference type="EC" id="2.7.13.3" evidence="2"/>
<dbReference type="InterPro" id="IPR000014">
    <property type="entry name" value="PAS"/>
</dbReference>
<evidence type="ECO:0000259" key="6">
    <source>
        <dbReference type="PROSITE" id="PS50109"/>
    </source>
</evidence>
<evidence type="ECO:0000256" key="4">
    <source>
        <dbReference type="PROSITE-ProRule" id="PRU00169"/>
    </source>
</evidence>
<feature type="region of interest" description="Disordered" evidence="5">
    <location>
        <begin position="1"/>
        <end position="22"/>
    </location>
</feature>
<evidence type="ECO:0000313" key="11">
    <source>
        <dbReference type="Proteomes" id="UP001237448"/>
    </source>
</evidence>
<accession>A0ABU0FIL3</accession>
<feature type="domain" description="Response regulatory" evidence="7">
    <location>
        <begin position="559"/>
        <end position="670"/>
    </location>
</feature>
<dbReference type="SUPFAM" id="SSF47384">
    <property type="entry name" value="Homodimeric domain of signal transducing histidine kinase"/>
    <property type="match status" value="1"/>
</dbReference>
<dbReference type="PRINTS" id="PR00344">
    <property type="entry name" value="BCTRLSENSOR"/>
</dbReference>
<dbReference type="InterPro" id="IPR013656">
    <property type="entry name" value="PAS_4"/>
</dbReference>
<dbReference type="Gene3D" id="3.30.450.20">
    <property type="entry name" value="PAS domain"/>
    <property type="match status" value="2"/>
</dbReference>
<dbReference type="SMART" id="SM00387">
    <property type="entry name" value="HATPase_c"/>
    <property type="match status" value="1"/>
</dbReference>
<evidence type="ECO:0000259" key="8">
    <source>
        <dbReference type="PROSITE" id="PS50112"/>
    </source>
</evidence>
<dbReference type="EMBL" id="JAUSVK010000001">
    <property type="protein sequence ID" value="MDQ0394448.1"/>
    <property type="molecule type" value="Genomic_DNA"/>
</dbReference>
<feature type="domain" description="Histidine kinase" evidence="6">
    <location>
        <begin position="314"/>
        <end position="534"/>
    </location>
</feature>
<comment type="catalytic activity">
    <reaction evidence="1">
        <text>ATP + protein L-histidine = ADP + protein N-phospho-L-histidine.</text>
        <dbReference type="EC" id="2.7.13.3"/>
    </reaction>
</comment>
<dbReference type="RefSeq" id="WP_307431485.1">
    <property type="nucleotide sequence ID" value="NZ_JAUSVK010000001.1"/>
</dbReference>
<evidence type="ECO:0000256" key="1">
    <source>
        <dbReference type="ARBA" id="ARBA00000085"/>
    </source>
</evidence>
<evidence type="ECO:0000259" key="9">
    <source>
        <dbReference type="PROSITE" id="PS50113"/>
    </source>
</evidence>
<keyword evidence="11" id="KW-1185">Reference proteome</keyword>
<dbReference type="PANTHER" id="PTHR43065:SF49">
    <property type="entry name" value="HISTIDINE KINASE"/>
    <property type="match status" value="1"/>
</dbReference>
<evidence type="ECO:0000256" key="2">
    <source>
        <dbReference type="ARBA" id="ARBA00012438"/>
    </source>
</evidence>
<dbReference type="SMART" id="SM00388">
    <property type="entry name" value="HisKA"/>
    <property type="match status" value="1"/>
</dbReference>
<dbReference type="Pfam" id="PF00072">
    <property type="entry name" value="Response_reg"/>
    <property type="match status" value="1"/>
</dbReference>
<dbReference type="Gene3D" id="3.40.50.2300">
    <property type="match status" value="1"/>
</dbReference>
<dbReference type="InterPro" id="IPR001789">
    <property type="entry name" value="Sig_transdc_resp-reg_receiver"/>
</dbReference>
<dbReference type="InterPro" id="IPR001610">
    <property type="entry name" value="PAC"/>
</dbReference>
<dbReference type="Pfam" id="PF13426">
    <property type="entry name" value="PAS_9"/>
    <property type="match status" value="1"/>
</dbReference>
<dbReference type="Gene3D" id="3.30.565.10">
    <property type="entry name" value="Histidine kinase-like ATPase, C-terminal domain"/>
    <property type="match status" value="1"/>
</dbReference>
<reference evidence="10 11" key="1">
    <citation type="submission" date="2023-07" db="EMBL/GenBank/DDBJ databases">
        <title>Genomic Encyclopedia of Type Strains, Phase IV (KMG-IV): sequencing the most valuable type-strain genomes for metagenomic binning, comparative biology and taxonomic classification.</title>
        <authorList>
            <person name="Goeker M."/>
        </authorList>
    </citation>
    <scope>NUCLEOTIDE SEQUENCE [LARGE SCALE GENOMIC DNA]</scope>
    <source>
        <strain evidence="10 11">DSM 5896</strain>
    </source>
</reference>
<keyword evidence="3 4" id="KW-0597">Phosphoprotein</keyword>
<dbReference type="InterPro" id="IPR003661">
    <property type="entry name" value="HisK_dim/P_dom"/>
</dbReference>
<dbReference type="InterPro" id="IPR036097">
    <property type="entry name" value="HisK_dim/P_sf"/>
</dbReference>
<protein>
    <recommendedName>
        <fullName evidence="2">histidine kinase</fullName>
        <ecNumber evidence="2">2.7.13.3</ecNumber>
    </recommendedName>
</protein>
<dbReference type="InterPro" id="IPR003594">
    <property type="entry name" value="HATPase_dom"/>
</dbReference>
<sequence>MVQSGRPGAGDEPFEAEAHRQPRDDREFLNTLIDTTPECIKVVGCDGRLLRMNAAGLDMIEAPDWQTACDTDLMALIAPEHRAVWRENHERVCKGENLAWTFDIIGFKGTRRHMETHAAPIALDDGTVGQLAITRDVTARTMAERDLQRANDLLERRVRQRSDELAAVLGRLSDSERRFELLVRSVTDYAIYMLDPTGRVISWNAGAERIKGYSAQEIIGQDFSRFYTEKDRKSHLPQRGLNTATREGRFEAEGWRVRKDGSRFWASVVIDAIYDRGEIIGFAKVTKDITERRNAEARLRQSQKMEAIGQFTGGAAHDFNNLLMAILGSLELLRKRLPDDRRMLALADNAILAAKRGALLTQRMLAFARRQELKQEPVDIAALVSGMRDLIEQSIGPAVSLVSRFPPRLPPVLSDLSQLETAILNLALNARDAMPKGGTITISAHQESIGVDHPTGLHPGVYCCLQVGDTGHGMDEATLARVTEPFFTTKDIGKGTGLGLSMADGLVAQSGGKLQIESRLGEGTTVRLWLPVAEDGPAQGADGARSDETQTASAQNQLVILAVDDDSLVLMNTVAMLEDMGHKVRDAISAEEALAIIDTDPSIDLVISDQGMPKMTGVQMSAVIGQRRPGLPVIIVTGYADLPEGSTGFAGRLAKPFSQQDLARAVAAITR</sequence>
<dbReference type="Gene3D" id="1.10.287.130">
    <property type="match status" value="1"/>
</dbReference>
<dbReference type="SMART" id="SM00448">
    <property type="entry name" value="REC"/>
    <property type="match status" value="1"/>
</dbReference>
<dbReference type="PROSITE" id="PS50110">
    <property type="entry name" value="RESPONSE_REGULATORY"/>
    <property type="match status" value="1"/>
</dbReference>
<dbReference type="SUPFAM" id="SSF55785">
    <property type="entry name" value="PYP-like sensor domain (PAS domain)"/>
    <property type="match status" value="2"/>
</dbReference>
<dbReference type="PANTHER" id="PTHR43065">
    <property type="entry name" value="SENSOR HISTIDINE KINASE"/>
    <property type="match status" value="1"/>
</dbReference>
<evidence type="ECO:0000256" key="5">
    <source>
        <dbReference type="SAM" id="MobiDB-lite"/>
    </source>
</evidence>
<dbReference type="CDD" id="cd00130">
    <property type="entry name" value="PAS"/>
    <property type="match status" value="1"/>
</dbReference>
<dbReference type="InterPro" id="IPR011006">
    <property type="entry name" value="CheY-like_superfamily"/>
</dbReference>
<dbReference type="SMART" id="SM00091">
    <property type="entry name" value="PAS"/>
    <property type="match status" value="2"/>
</dbReference>
<gene>
    <name evidence="10" type="ORF">J3R73_004240</name>
</gene>
<evidence type="ECO:0000259" key="7">
    <source>
        <dbReference type="PROSITE" id="PS50110"/>
    </source>
</evidence>
<dbReference type="InterPro" id="IPR000700">
    <property type="entry name" value="PAS-assoc_C"/>
</dbReference>
<dbReference type="SUPFAM" id="SSF55874">
    <property type="entry name" value="ATPase domain of HSP90 chaperone/DNA topoisomerase II/histidine kinase"/>
    <property type="match status" value="1"/>
</dbReference>
<dbReference type="InterPro" id="IPR035965">
    <property type="entry name" value="PAS-like_dom_sf"/>
</dbReference>
<organism evidence="10 11">
    <name type="scientific">Labrys monachus</name>
    <dbReference type="NCBI Taxonomy" id="217067"/>
    <lineage>
        <taxon>Bacteria</taxon>
        <taxon>Pseudomonadati</taxon>
        <taxon>Pseudomonadota</taxon>
        <taxon>Alphaproteobacteria</taxon>
        <taxon>Hyphomicrobiales</taxon>
        <taxon>Xanthobacteraceae</taxon>
        <taxon>Labrys</taxon>
    </lineage>
</organism>
<name>A0ABU0FIL3_9HYPH</name>
<dbReference type="Pfam" id="PF02518">
    <property type="entry name" value="HATPase_c"/>
    <property type="match status" value="1"/>
</dbReference>
<dbReference type="Proteomes" id="UP001237448">
    <property type="component" value="Unassembled WGS sequence"/>
</dbReference>
<dbReference type="Pfam" id="PF00512">
    <property type="entry name" value="HisKA"/>
    <property type="match status" value="1"/>
</dbReference>
<evidence type="ECO:0000313" key="10">
    <source>
        <dbReference type="EMBL" id="MDQ0394448.1"/>
    </source>
</evidence>
<dbReference type="NCBIfam" id="TIGR00229">
    <property type="entry name" value="sensory_box"/>
    <property type="match status" value="2"/>
</dbReference>